<evidence type="ECO:0000313" key="3">
    <source>
        <dbReference type="Proteomes" id="UP000011863"/>
    </source>
</evidence>
<evidence type="ECO:0000313" key="2">
    <source>
        <dbReference type="EMBL" id="BAN01549.1"/>
    </source>
</evidence>
<evidence type="ECO:0000259" key="1">
    <source>
        <dbReference type="SMART" id="SM00507"/>
    </source>
</evidence>
<gene>
    <name evidence="2" type="ORF">YM304_12350</name>
</gene>
<dbReference type="Pfam" id="PF02720">
    <property type="entry name" value="DUF222"/>
    <property type="match status" value="1"/>
</dbReference>
<dbReference type="RefSeq" id="WP_015440796.1">
    <property type="nucleotide sequence ID" value="NC_020520.1"/>
</dbReference>
<dbReference type="KEGG" id="aym:YM304_12350"/>
<dbReference type="CDD" id="cd00085">
    <property type="entry name" value="HNHc"/>
    <property type="match status" value="1"/>
</dbReference>
<dbReference type="Proteomes" id="UP000011863">
    <property type="component" value="Chromosome"/>
</dbReference>
<organism evidence="2 3">
    <name type="scientific">Ilumatobacter coccineus (strain NBRC 103263 / KCTC 29153 / YM16-304)</name>
    <dbReference type="NCBI Taxonomy" id="1313172"/>
    <lineage>
        <taxon>Bacteria</taxon>
        <taxon>Bacillati</taxon>
        <taxon>Actinomycetota</taxon>
        <taxon>Acidimicrobiia</taxon>
        <taxon>Acidimicrobiales</taxon>
        <taxon>Ilumatobacteraceae</taxon>
        <taxon>Ilumatobacter</taxon>
    </lineage>
</organism>
<dbReference type="AlphaFoldDB" id="A0A6C7E8M2"/>
<dbReference type="SMART" id="SM00507">
    <property type="entry name" value="HNHc"/>
    <property type="match status" value="1"/>
</dbReference>
<feature type="domain" description="HNH nuclease" evidence="1">
    <location>
        <begin position="326"/>
        <end position="379"/>
    </location>
</feature>
<sequence>MRIEHLFGTVVPMLATEVEARQVVARLAEAIDALDRLDLDAVDPATASTVLVELSTQSDRLRGEIARVAAVVADSEAWRASGAASMAAFFSNATGVAWGQARATVELGEVMAQHEAIDRAVRSGDLSPAAALQLAVAVDDVGFDAVEGELVDELAGLTPTKAAQAVKTWRAVANPVDDAARRTTANAARCLSFRPAGDGMTQVDGMLPNRIAQSLRRTLSHLAEQQRTDNSGRSATQRRVDALGDLCAAYERGEVTGGRNLPRVIATMTIADLEQRSGVATGTFGETLTSDEVDEICCDAVIHRYVADQTGATINFGRGRRTISPQQYLALVARDGGCRHPGCDRPPEWCEGHHINEFAARGGLTDLDELVLLCHHHHHDIHDRSWRLTGTAQHLCFIGPDGRRLPSSLDTVHQQVA</sequence>
<keyword evidence="3" id="KW-1185">Reference proteome</keyword>
<protein>
    <recommendedName>
        <fullName evidence="1">HNH nuclease domain-containing protein</fullName>
    </recommendedName>
</protein>
<accession>A0A6C7E8M2</accession>
<reference evidence="2 3" key="1">
    <citation type="journal article" date="2013" name="Int. J. Syst. Evol. Microbiol.">
        <title>Ilumatobacter nonamiense sp. nov. and Ilumatobacter coccineum sp. nov., isolated from seashore sand.</title>
        <authorList>
            <person name="Matsumoto A."/>
            <person name="Kasai H."/>
            <person name="Matsuo Y."/>
            <person name="Shizuri Y."/>
            <person name="Ichikawa N."/>
            <person name="Fujita N."/>
            <person name="Omura S."/>
            <person name="Takahashi Y."/>
        </authorList>
    </citation>
    <scope>NUCLEOTIDE SEQUENCE [LARGE SCALE GENOMIC DNA]</scope>
    <source>
        <strain evidence="3">NBRC 103263 / KCTC 29153 / YM16-304</strain>
    </source>
</reference>
<dbReference type="EMBL" id="AP012057">
    <property type="protein sequence ID" value="BAN01549.1"/>
    <property type="molecule type" value="Genomic_DNA"/>
</dbReference>
<dbReference type="InterPro" id="IPR003615">
    <property type="entry name" value="HNH_nuc"/>
</dbReference>
<proteinExistence type="predicted"/>
<dbReference type="InterPro" id="IPR003870">
    <property type="entry name" value="DUF222"/>
</dbReference>
<name>A0A6C7E8M2_ILUCY</name>